<name>A0A6L7F495_9ACTN</name>
<feature type="transmembrane region" description="Helical" evidence="1">
    <location>
        <begin position="40"/>
        <end position="59"/>
    </location>
</feature>
<feature type="transmembrane region" description="Helical" evidence="1">
    <location>
        <begin position="66"/>
        <end position="88"/>
    </location>
</feature>
<dbReference type="Proteomes" id="UP000473325">
    <property type="component" value="Unassembled WGS sequence"/>
</dbReference>
<protein>
    <submittedName>
        <fullName evidence="2">Uncharacterized protein</fullName>
    </submittedName>
</protein>
<evidence type="ECO:0000313" key="2">
    <source>
        <dbReference type="EMBL" id="MXG92083.1"/>
    </source>
</evidence>
<evidence type="ECO:0000313" key="3">
    <source>
        <dbReference type="Proteomes" id="UP000473325"/>
    </source>
</evidence>
<proteinExistence type="predicted"/>
<keyword evidence="1" id="KW-0812">Transmembrane</keyword>
<reference evidence="2 3" key="1">
    <citation type="submission" date="2019-12" db="EMBL/GenBank/DDBJ databases">
        <authorList>
            <person name="Kun Z."/>
        </authorList>
    </citation>
    <scope>NUCLEOTIDE SEQUENCE [LARGE SCALE GENOMIC DNA]</scope>
    <source>
        <strain evidence="2 3">YIM 123512</strain>
    </source>
</reference>
<dbReference type="EMBL" id="WUEK01000017">
    <property type="protein sequence ID" value="MXG92083.1"/>
    <property type="molecule type" value="Genomic_DNA"/>
</dbReference>
<sequence>MFVGLLVFGLLVGAVALWERTLRPRRRPDVPPAARGQRAYAVGAGLSGFGVIVFSGLSVSAASPEWTWLAGFSGLAAAVAIGLFVWTWSRVLLALR</sequence>
<evidence type="ECO:0000256" key="1">
    <source>
        <dbReference type="SAM" id="Phobius"/>
    </source>
</evidence>
<keyword evidence="1" id="KW-0472">Membrane</keyword>
<gene>
    <name evidence="2" type="ORF">GRQ65_21290</name>
</gene>
<comment type="caution">
    <text evidence="2">The sequence shown here is derived from an EMBL/GenBank/DDBJ whole genome shotgun (WGS) entry which is preliminary data.</text>
</comment>
<keyword evidence="3" id="KW-1185">Reference proteome</keyword>
<dbReference type="RefSeq" id="WP_160880014.1">
    <property type="nucleotide sequence ID" value="NZ_WUEK01000017.1"/>
</dbReference>
<organism evidence="2 3">
    <name type="scientific">Nocardioides flavescens</name>
    <dbReference type="NCBI Taxonomy" id="2691959"/>
    <lineage>
        <taxon>Bacteria</taxon>
        <taxon>Bacillati</taxon>
        <taxon>Actinomycetota</taxon>
        <taxon>Actinomycetes</taxon>
        <taxon>Propionibacteriales</taxon>
        <taxon>Nocardioidaceae</taxon>
        <taxon>Nocardioides</taxon>
    </lineage>
</organism>
<keyword evidence="1" id="KW-1133">Transmembrane helix</keyword>
<accession>A0A6L7F495</accession>
<dbReference type="AlphaFoldDB" id="A0A6L7F495"/>